<dbReference type="GeneID" id="25912377"/>
<keyword evidence="3" id="KW-1185">Reference proteome</keyword>
<dbReference type="InterPro" id="IPR005036">
    <property type="entry name" value="CBM21_dom"/>
</dbReference>
<organism evidence="2 3">
    <name type="scientific">Sphaeroforma arctica JP610</name>
    <dbReference type="NCBI Taxonomy" id="667725"/>
    <lineage>
        <taxon>Eukaryota</taxon>
        <taxon>Ichthyosporea</taxon>
        <taxon>Ichthyophonida</taxon>
        <taxon>Sphaeroforma</taxon>
    </lineage>
</organism>
<evidence type="ECO:0000313" key="2">
    <source>
        <dbReference type="EMBL" id="KNC75607.1"/>
    </source>
</evidence>
<name>A0A0L0FFQ9_9EUKA</name>
<dbReference type="OrthoDB" id="1881at2759"/>
<dbReference type="Gene3D" id="2.60.40.2440">
    <property type="entry name" value="Carbohydrate binding type-21 domain"/>
    <property type="match status" value="1"/>
</dbReference>
<dbReference type="Proteomes" id="UP000054560">
    <property type="component" value="Unassembled WGS sequence"/>
</dbReference>
<dbReference type="Pfam" id="PF03370">
    <property type="entry name" value="CBM_21"/>
    <property type="match status" value="1"/>
</dbReference>
<feature type="domain" description="CBM21" evidence="1">
    <location>
        <begin position="286"/>
        <end position="361"/>
    </location>
</feature>
<dbReference type="AlphaFoldDB" id="A0A0L0FFQ9"/>
<dbReference type="RefSeq" id="XP_014149509.1">
    <property type="nucleotide sequence ID" value="XM_014294034.1"/>
</dbReference>
<evidence type="ECO:0000259" key="1">
    <source>
        <dbReference type="Pfam" id="PF03370"/>
    </source>
</evidence>
<protein>
    <recommendedName>
        <fullName evidence="1">CBM21 domain-containing protein</fullName>
    </recommendedName>
</protein>
<dbReference type="InterPro" id="IPR038175">
    <property type="entry name" value="CBM21_dom_sf"/>
</dbReference>
<accession>A0A0L0FFQ9</accession>
<gene>
    <name evidence="2" type="ORF">SARC_11873</name>
</gene>
<proteinExistence type="predicted"/>
<dbReference type="EMBL" id="KQ243524">
    <property type="protein sequence ID" value="KNC75607.1"/>
    <property type="molecule type" value="Genomic_DNA"/>
</dbReference>
<evidence type="ECO:0000313" key="3">
    <source>
        <dbReference type="Proteomes" id="UP000054560"/>
    </source>
</evidence>
<sequence length="372" mass="41555">MRSFTLPYRQFRYSSDNSLSMFDDVKTILSDQYASDKKTCRQSVSKISSYDLIDTNRLPGEECPSRLDTHRITVRFSPSVRVLHYDHTLPTITCSHVQNCWGYDTCGSGSDDTSCSVSRHSSCAGSASEDEFAECNCTTNDRCLTKSTFEAVLKTSQLKTNDIHRSITSTEILRQNRRNLCEGVVFPTHIATCSENVPPEDSSDSDSDSFPKVQDITDGTEFVLKRSRSPMYSTGSSESFYNNAETLKPVQVMHCRYVRNRRAVVVNARINTQNCHGVDMSKPASSRSVIVRYTLDNWNTYEDTLPGVVIINSQVHTTYKIVIPINERASCIGASVKFAMCLQASPTLAFWDNNNGGNFEVTVPAPQTSNDP</sequence>
<reference evidence="2 3" key="1">
    <citation type="submission" date="2011-02" db="EMBL/GenBank/DDBJ databases">
        <title>The Genome Sequence of Sphaeroforma arctica JP610.</title>
        <authorList>
            <consortium name="The Broad Institute Genome Sequencing Platform"/>
            <person name="Russ C."/>
            <person name="Cuomo C."/>
            <person name="Young S.K."/>
            <person name="Zeng Q."/>
            <person name="Gargeya S."/>
            <person name="Alvarado L."/>
            <person name="Berlin A."/>
            <person name="Chapman S.B."/>
            <person name="Chen Z."/>
            <person name="Freedman E."/>
            <person name="Gellesch M."/>
            <person name="Goldberg J."/>
            <person name="Griggs A."/>
            <person name="Gujja S."/>
            <person name="Heilman E."/>
            <person name="Heiman D."/>
            <person name="Howarth C."/>
            <person name="Mehta T."/>
            <person name="Neiman D."/>
            <person name="Pearson M."/>
            <person name="Roberts A."/>
            <person name="Saif S."/>
            <person name="Shea T."/>
            <person name="Shenoy N."/>
            <person name="Sisk P."/>
            <person name="Stolte C."/>
            <person name="Sykes S."/>
            <person name="White J."/>
            <person name="Yandava C."/>
            <person name="Burger G."/>
            <person name="Gray M.W."/>
            <person name="Holland P.W.H."/>
            <person name="King N."/>
            <person name="Lang F.B.F."/>
            <person name="Roger A.J."/>
            <person name="Ruiz-Trillo I."/>
            <person name="Haas B."/>
            <person name="Nusbaum C."/>
            <person name="Birren B."/>
        </authorList>
    </citation>
    <scope>NUCLEOTIDE SEQUENCE [LARGE SCALE GENOMIC DNA]</scope>
    <source>
        <strain evidence="2 3">JP610</strain>
    </source>
</reference>